<evidence type="ECO:0000256" key="1">
    <source>
        <dbReference type="SAM" id="MobiDB-lite"/>
    </source>
</evidence>
<dbReference type="RefSeq" id="WP_089791649.1">
    <property type="nucleotide sequence ID" value="NZ_FOIU01000001.1"/>
</dbReference>
<dbReference type="STRING" id="356305.SAMN05421841_1817"/>
<feature type="region of interest" description="Disordered" evidence="1">
    <location>
        <begin position="1"/>
        <end position="47"/>
    </location>
</feature>
<gene>
    <name evidence="2" type="ORF">SAMN05421841_1817</name>
</gene>
<evidence type="ECO:0000313" key="3">
    <source>
        <dbReference type="Proteomes" id="UP000199469"/>
    </source>
</evidence>
<feature type="compositionally biased region" description="Basic and acidic residues" evidence="1">
    <location>
        <begin position="30"/>
        <end position="44"/>
    </location>
</feature>
<organism evidence="2 3">
    <name type="scientific">Chryseobacterium wanjuense</name>
    <dbReference type="NCBI Taxonomy" id="356305"/>
    <lineage>
        <taxon>Bacteria</taxon>
        <taxon>Pseudomonadati</taxon>
        <taxon>Bacteroidota</taxon>
        <taxon>Flavobacteriia</taxon>
        <taxon>Flavobacteriales</taxon>
        <taxon>Weeksellaceae</taxon>
        <taxon>Chryseobacterium group</taxon>
        <taxon>Chryseobacterium</taxon>
    </lineage>
</organism>
<dbReference type="AlphaFoldDB" id="A0A1I0QD74"/>
<name>A0A1I0QD74_9FLAO</name>
<protein>
    <recommendedName>
        <fullName evidence="4">PRTRC system protein F</fullName>
    </recommendedName>
</protein>
<dbReference type="EMBL" id="FOIU01000001">
    <property type="protein sequence ID" value="SEW24770.1"/>
    <property type="molecule type" value="Genomic_DNA"/>
</dbReference>
<evidence type="ECO:0008006" key="4">
    <source>
        <dbReference type="Google" id="ProtNLM"/>
    </source>
</evidence>
<dbReference type="OrthoDB" id="917674at2"/>
<reference evidence="3" key="1">
    <citation type="submission" date="2016-10" db="EMBL/GenBank/DDBJ databases">
        <authorList>
            <person name="Varghese N."/>
            <person name="Submissions S."/>
        </authorList>
    </citation>
    <scope>NUCLEOTIDE SEQUENCE [LARGE SCALE GENOMIC DNA]</scope>
    <source>
        <strain evidence="3">DSM 17724</strain>
    </source>
</reference>
<keyword evidence="3" id="KW-1185">Reference proteome</keyword>
<proteinExistence type="predicted"/>
<dbReference type="Proteomes" id="UP000199469">
    <property type="component" value="Unassembled WGS sequence"/>
</dbReference>
<evidence type="ECO:0000313" key="2">
    <source>
        <dbReference type="EMBL" id="SEW24770.1"/>
    </source>
</evidence>
<accession>A0A1I0QD74</accession>
<feature type="compositionally biased region" description="Polar residues" evidence="1">
    <location>
        <begin position="1"/>
        <end position="11"/>
    </location>
</feature>
<sequence length="382" mass="44918">MNYDTCYNGNDTASPKPKAKKTALPIGRIHPMDGKTQRRGRDQKGQTAVRPCLNAPHAFLRTAFLPRLEETEFVQDSNKMVITERDFYKSLSHLSEHYGMEIIPTQSLSYPMNVAMALRDAEEKLKSKVKEFGKIRLLKDEEKTYLTIEEHYDTGACLYYIPVVPLYRMLNDSKHRASAILLLSVCTYLYHIADIPYYRQEDSYLFWQYDILKDWIMQDEPEENADYMGEIDQAEMIGTYMEKKIFNLSNLTYFEKRLTSFKAKDLIDWDCLKVAEKAFHLYQQYPNETVFRNISTNEELEEEEQDEMVAMDRYVSFYADSKGWLSEQLEQMINNELQEYGELEEPALIKKFDGNPITEGSLDFEKRLFALMEELAFLLNHY</sequence>